<dbReference type="GO" id="GO:0008408">
    <property type="term" value="F:3'-5' exonuclease activity"/>
    <property type="evidence" value="ECO:0007669"/>
    <property type="project" value="TreeGrafter"/>
</dbReference>
<dbReference type="Gene3D" id="3.30.420.10">
    <property type="entry name" value="Ribonuclease H-like superfamily/Ribonuclease H"/>
    <property type="match status" value="1"/>
</dbReference>
<feature type="site" description="Important for substrate binding and specificity" evidence="5">
    <location>
        <position position="27"/>
    </location>
</feature>
<dbReference type="GO" id="GO:0045004">
    <property type="term" value="P:DNA replication proofreading"/>
    <property type="evidence" value="ECO:0007669"/>
    <property type="project" value="TreeGrafter"/>
</dbReference>
<dbReference type="InterPro" id="IPR012337">
    <property type="entry name" value="RNaseH-like_sf"/>
</dbReference>
<evidence type="ECO:0000256" key="2">
    <source>
        <dbReference type="ARBA" id="ARBA00022722"/>
    </source>
</evidence>
<comment type="cofactor">
    <cofactor evidence="5">
        <name>Mg(2+)</name>
        <dbReference type="ChEBI" id="CHEBI:18420"/>
    </cofactor>
    <text evidence="5">Binds two Mg(2+) per subunit. The active form of the enzyme binds two Mg(2+) ions in its active site. The first Mg(2+) forms only one salt bridge with the protein.</text>
</comment>
<keyword evidence="5" id="KW-0479">Metal-binding</keyword>
<comment type="caution">
    <text evidence="5">Lacks conserved residue(s) required for the propagation of feature annotation.</text>
</comment>
<feature type="binding site" evidence="5">
    <location>
        <position position="179"/>
    </location>
    <ligand>
        <name>Mg(2+)</name>
        <dbReference type="ChEBI" id="CHEBI:18420"/>
        <label>2</label>
        <note>catalytic</note>
    </ligand>
</feature>
<organism evidence="7 8">
    <name type="scientific">Buchnera aphidicola</name>
    <name type="common">Sarucallis kahawaluokalani</name>
    <dbReference type="NCBI Taxonomy" id="1241878"/>
    <lineage>
        <taxon>Bacteria</taxon>
        <taxon>Pseudomonadati</taxon>
        <taxon>Pseudomonadota</taxon>
        <taxon>Gammaproteobacteria</taxon>
        <taxon>Enterobacterales</taxon>
        <taxon>Erwiniaceae</taxon>
        <taxon>Buchnera</taxon>
    </lineage>
</organism>
<dbReference type="InterPro" id="IPR036397">
    <property type="entry name" value="RNaseH_sf"/>
</dbReference>
<feature type="binding site" evidence="5">
    <location>
        <position position="21"/>
    </location>
    <ligand>
        <name>Mg(2+)</name>
        <dbReference type="ChEBI" id="CHEBI:18420"/>
        <label>1</label>
        <note>catalytic</note>
    </ligand>
</feature>
<evidence type="ECO:0000256" key="1">
    <source>
        <dbReference type="ARBA" id="ARBA00022694"/>
    </source>
</evidence>
<accession>A0A4D6YJP7</accession>
<evidence type="ECO:0000256" key="5">
    <source>
        <dbReference type="HAMAP-Rule" id="MF_00157"/>
    </source>
</evidence>
<comment type="subunit">
    <text evidence="5">Homodimer.</text>
</comment>
<keyword evidence="3 5" id="KW-0378">Hydrolase</keyword>
<feature type="active site" description="Proton donor/acceptor" evidence="5">
    <location>
        <position position="179"/>
    </location>
</feature>
<dbReference type="SMART" id="SM00479">
    <property type="entry name" value="EXOIII"/>
    <property type="match status" value="1"/>
</dbReference>
<dbReference type="GO" id="GO:0000287">
    <property type="term" value="F:magnesium ion binding"/>
    <property type="evidence" value="ECO:0007669"/>
    <property type="project" value="UniProtKB-UniRule"/>
</dbReference>
<reference evidence="7 8" key="1">
    <citation type="submission" date="2018-10" db="EMBL/GenBank/DDBJ databases">
        <title>Comparative functional genomics of the obligate endosymbiont Buchnera aphidicola.</title>
        <authorList>
            <person name="Chong R.A."/>
        </authorList>
    </citation>
    <scope>NUCLEOTIDE SEQUENCE [LARGE SCALE GENOMIC DNA]</scope>
    <source>
        <strain evidence="7 8">Ska</strain>
    </source>
</reference>
<feature type="binding site" evidence="5">
    <location>
        <position position="23"/>
    </location>
    <ligand>
        <name>Mg(2+)</name>
        <dbReference type="ChEBI" id="CHEBI:18420"/>
        <label>2</label>
        <note>catalytic</note>
    </ligand>
</feature>
<dbReference type="PANTHER" id="PTHR30231">
    <property type="entry name" value="DNA POLYMERASE III SUBUNIT EPSILON"/>
    <property type="match status" value="1"/>
</dbReference>
<dbReference type="OrthoDB" id="9778264at2"/>
<name>A0A4D6YJP7_9GAMM</name>
<evidence type="ECO:0000256" key="3">
    <source>
        <dbReference type="ARBA" id="ARBA00022801"/>
    </source>
</evidence>
<keyword evidence="2 5" id="KW-0540">Nuclease</keyword>
<feature type="site" description="Important for substrate binding and specificity" evidence="5">
    <location>
        <position position="144"/>
    </location>
</feature>
<gene>
    <name evidence="5" type="primary">rnt</name>
    <name evidence="7" type="ORF">D9V78_00690</name>
</gene>
<dbReference type="EMBL" id="CP032999">
    <property type="protein sequence ID" value="QCI25938.1"/>
    <property type="molecule type" value="Genomic_DNA"/>
</dbReference>
<feature type="binding site" evidence="5">
    <location>
        <position position="184"/>
    </location>
    <ligand>
        <name>Mg(2+)</name>
        <dbReference type="ChEBI" id="CHEBI:18420"/>
        <label>2</label>
        <note>catalytic</note>
    </ligand>
</feature>
<keyword evidence="5" id="KW-0460">Magnesium</keyword>
<dbReference type="AlphaFoldDB" id="A0A4D6YJP7"/>
<dbReference type="GO" id="GO:0003676">
    <property type="term" value="F:nucleic acid binding"/>
    <property type="evidence" value="ECO:0007669"/>
    <property type="project" value="InterPro"/>
</dbReference>
<evidence type="ECO:0000256" key="4">
    <source>
        <dbReference type="ARBA" id="ARBA00022839"/>
    </source>
</evidence>
<protein>
    <recommendedName>
        <fullName evidence="5">Ribonuclease T</fullName>
        <ecNumber evidence="5">3.1.13.-</ecNumber>
    </recommendedName>
    <alternativeName>
        <fullName evidence="5">Exoribonuclease T</fullName>
        <shortName evidence="5">RNase T</shortName>
    </alternativeName>
</protein>
<evidence type="ECO:0000259" key="6">
    <source>
        <dbReference type="SMART" id="SM00479"/>
    </source>
</evidence>
<dbReference type="HAMAP" id="MF_00157">
    <property type="entry name" value="RNase_T"/>
    <property type="match status" value="1"/>
</dbReference>
<feature type="domain" description="Exonuclease" evidence="6">
    <location>
        <begin position="16"/>
        <end position="201"/>
    </location>
</feature>
<feature type="site" description="Important for substrate binding and specificity" evidence="5">
    <location>
        <position position="122"/>
    </location>
</feature>
<dbReference type="EC" id="3.1.13.-" evidence="5"/>
<comment type="function">
    <text evidence="5">Trims short 3' overhangs of a variety of RNA species, leaving a one or two nucleotide 3' overhang. Responsible for the end-turnover of tRNA: specifically removes the terminal AMP residue from uncharged tRNA (tRNA-C-C-A). Also appears to be involved in tRNA biosynthesis.</text>
</comment>
<evidence type="ECO:0000313" key="8">
    <source>
        <dbReference type="Proteomes" id="UP000298685"/>
    </source>
</evidence>
<dbReference type="GO" id="GO:0008033">
    <property type="term" value="P:tRNA processing"/>
    <property type="evidence" value="ECO:0007669"/>
    <property type="project" value="UniProtKB-KW"/>
</dbReference>
<dbReference type="InterPro" id="IPR013520">
    <property type="entry name" value="Ribonucl_H"/>
</dbReference>
<dbReference type="Proteomes" id="UP000298685">
    <property type="component" value="Chromosome"/>
</dbReference>
<dbReference type="GO" id="GO:0016896">
    <property type="term" value="F:RNA exonuclease activity, producing 5'-phosphomonoesters"/>
    <property type="evidence" value="ECO:0007669"/>
    <property type="project" value="UniProtKB-UniRule"/>
</dbReference>
<dbReference type="Pfam" id="PF00929">
    <property type="entry name" value="RNase_T"/>
    <property type="match status" value="1"/>
</dbReference>
<sequence>MNDKYNQLNHRFRKFYPVVVDIETTGFNHKIHALLEIAIITLKMDQSGWLKKSNIIHLHIKPFSGSLIDTQSLLLNKINPFQPLRRAIYEKEALNFIFDIVYQEMKFNLCKKSIIVAHNAHFDHSFLMAAIKRCNINNNLFHPFVTFDTATLSGVITGQTVLAKACQTIGLPFNNQKAHSALYDTLKTANLFCTLVNKWKKLGGWPFKK</sequence>
<feature type="binding site" evidence="5">
    <location>
        <position position="21"/>
    </location>
    <ligand>
        <name>Mg(2+)</name>
        <dbReference type="ChEBI" id="CHEBI:18420"/>
        <label>2</label>
        <note>catalytic</note>
    </ligand>
</feature>
<dbReference type="RefSeq" id="WP_158350442.1">
    <property type="nucleotide sequence ID" value="NZ_CP032999.1"/>
</dbReference>
<proteinExistence type="inferred from homology"/>
<dbReference type="InterPro" id="IPR005987">
    <property type="entry name" value="RNase_T"/>
</dbReference>
<keyword evidence="1 5" id="KW-0819">tRNA processing</keyword>
<dbReference type="NCBIfam" id="TIGR01298">
    <property type="entry name" value="RNaseT"/>
    <property type="match status" value="1"/>
</dbReference>
<evidence type="ECO:0000313" key="7">
    <source>
        <dbReference type="EMBL" id="QCI25938.1"/>
    </source>
</evidence>
<comment type="similarity">
    <text evidence="5">Belongs to the RNase T family.</text>
</comment>
<dbReference type="PANTHER" id="PTHR30231:SF2">
    <property type="entry name" value="RIBONUCLEASE T"/>
    <property type="match status" value="1"/>
</dbReference>
<dbReference type="GO" id="GO:0005829">
    <property type="term" value="C:cytosol"/>
    <property type="evidence" value="ECO:0007669"/>
    <property type="project" value="TreeGrafter"/>
</dbReference>
<dbReference type="SUPFAM" id="SSF53098">
    <property type="entry name" value="Ribonuclease H-like"/>
    <property type="match status" value="1"/>
</dbReference>
<keyword evidence="4 5" id="KW-0269">Exonuclease</keyword>